<dbReference type="Proteomes" id="UP000230069">
    <property type="component" value="Unassembled WGS sequence"/>
</dbReference>
<name>A0A2G5F9M0_AQUCA</name>
<dbReference type="EMBL" id="KZ305018">
    <property type="protein sequence ID" value="PIA64665.1"/>
    <property type="molecule type" value="Genomic_DNA"/>
</dbReference>
<evidence type="ECO:0000313" key="2">
    <source>
        <dbReference type="Proteomes" id="UP000230069"/>
    </source>
</evidence>
<keyword evidence="2" id="KW-1185">Reference proteome</keyword>
<organism evidence="1 2">
    <name type="scientific">Aquilegia coerulea</name>
    <name type="common">Rocky mountain columbine</name>
    <dbReference type="NCBI Taxonomy" id="218851"/>
    <lineage>
        <taxon>Eukaryota</taxon>
        <taxon>Viridiplantae</taxon>
        <taxon>Streptophyta</taxon>
        <taxon>Embryophyta</taxon>
        <taxon>Tracheophyta</taxon>
        <taxon>Spermatophyta</taxon>
        <taxon>Magnoliopsida</taxon>
        <taxon>Ranunculales</taxon>
        <taxon>Ranunculaceae</taxon>
        <taxon>Thalictroideae</taxon>
        <taxon>Aquilegia</taxon>
    </lineage>
</organism>
<gene>
    <name evidence="1" type="ORF">AQUCO_00100257v1</name>
</gene>
<dbReference type="InParanoid" id="A0A2G5F9M0"/>
<accession>A0A2G5F9M0</accession>
<protein>
    <submittedName>
        <fullName evidence="1">Uncharacterized protein</fullName>
    </submittedName>
</protein>
<dbReference type="AlphaFoldDB" id="A0A2G5F9M0"/>
<proteinExistence type="predicted"/>
<reference evidence="1 2" key="1">
    <citation type="submission" date="2017-09" db="EMBL/GenBank/DDBJ databases">
        <title>WGS assembly of Aquilegia coerulea Goldsmith.</title>
        <authorList>
            <person name="Hodges S."/>
            <person name="Kramer E."/>
            <person name="Nordborg M."/>
            <person name="Tomkins J."/>
            <person name="Borevitz J."/>
            <person name="Derieg N."/>
            <person name="Yan J."/>
            <person name="Mihaltcheva S."/>
            <person name="Hayes R.D."/>
            <person name="Rokhsar D."/>
        </authorList>
    </citation>
    <scope>NUCLEOTIDE SEQUENCE [LARGE SCALE GENOMIC DNA]</scope>
    <source>
        <strain evidence="2">cv. Goldsmith</strain>
    </source>
</reference>
<evidence type="ECO:0000313" key="1">
    <source>
        <dbReference type="EMBL" id="PIA64665.1"/>
    </source>
</evidence>
<sequence length="83" mass="9726">MKANPYYFNTWFSFYSRVSLYVYVSAGWPPNLWITSHMSNDVNTEPNIVFSIELVQSPFIVGYLISKQRSTDQRLCSQGQLHR</sequence>